<comment type="caution">
    <text evidence="2">The sequence shown here is derived from an EMBL/GenBank/DDBJ whole genome shotgun (WGS) entry which is preliminary data.</text>
</comment>
<feature type="compositionally biased region" description="Basic and acidic residues" evidence="1">
    <location>
        <begin position="36"/>
        <end position="49"/>
    </location>
</feature>
<dbReference type="EMBL" id="AUSU01006096">
    <property type="protein sequence ID" value="EPS62507.1"/>
    <property type="molecule type" value="Genomic_DNA"/>
</dbReference>
<dbReference type="PANTHER" id="PTHR35985">
    <property type="entry name" value="OS07G0675200 PROTEIN"/>
    <property type="match status" value="1"/>
</dbReference>
<feature type="compositionally biased region" description="Polar residues" evidence="1">
    <location>
        <begin position="24"/>
        <end position="35"/>
    </location>
</feature>
<accession>S8DRS9</accession>
<evidence type="ECO:0000256" key="1">
    <source>
        <dbReference type="SAM" id="MobiDB-lite"/>
    </source>
</evidence>
<feature type="region of interest" description="Disordered" evidence="1">
    <location>
        <begin position="20"/>
        <end position="83"/>
    </location>
</feature>
<reference evidence="2 3" key="1">
    <citation type="journal article" date="2013" name="BMC Genomics">
        <title>The miniature genome of a carnivorous plant Genlisea aurea contains a low number of genes and short non-coding sequences.</title>
        <authorList>
            <person name="Leushkin E.V."/>
            <person name="Sutormin R.A."/>
            <person name="Nabieva E.R."/>
            <person name="Penin A.A."/>
            <person name="Kondrashov A.S."/>
            <person name="Logacheva M.D."/>
        </authorList>
    </citation>
    <scope>NUCLEOTIDE SEQUENCE [LARGE SCALE GENOMIC DNA]</scope>
</reference>
<dbReference type="OrthoDB" id="779250at2759"/>
<name>S8DRS9_9LAMI</name>
<keyword evidence="3" id="KW-1185">Reference proteome</keyword>
<dbReference type="Proteomes" id="UP000015453">
    <property type="component" value="Unassembled WGS sequence"/>
</dbReference>
<protein>
    <submittedName>
        <fullName evidence="2">Uncharacterized protein</fullName>
    </submittedName>
</protein>
<dbReference type="PANTHER" id="PTHR35985:SF1">
    <property type="entry name" value="OS07G0675200 PROTEIN"/>
    <property type="match status" value="1"/>
</dbReference>
<gene>
    <name evidence="2" type="ORF">M569_12286</name>
</gene>
<evidence type="ECO:0000313" key="2">
    <source>
        <dbReference type="EMBL" id="EPS62507.1"/>
    </source>
</evidence>
<organism evidence="2 3">
    <name type="scientific">Genlisea aurea</name>
    <dbReference type="NCBI Taxonomy" id="192259"/>
    <lineage>
        <taxon>Eukaryota</taxon>
        <taxon>Viridiplantae</taxon>
        <taxon>Streptophyta</taxon>
        <taxon>Embryophyta</taxon>
        <taxon>Tracheophyta</taxon>
        <taxon>Spermatophyta</taxon>
        <taxon>Magnoliopsida</taxon>
        <taxon>eudicotyledons</taxon>
        <taxon>Gunneridae</taxon>
        <taxon>Pentapetalae</taxon>
        <taxon>asterids</taxon>
        <taxon>lamiids</taxon>
        <taxon>Lamiales</taxon>
        <taxon>Lentibulariaceae</taxon>
        <taxon>Genlisea</taxon>
    </lineage>
</organism>
<proteinExistence type="predicted"/>
<dbReference type="AlphaFoldDB" id="S8DRS9"/>
<evidence type="ECO:0000313" key="3">
    <source>
        <dbReference type="Proteomes" id="UP000015453"/>
    </source>
</evidence>
<sequence length="106" mass="11747">MLLDERRTLPFTPSILKKCIPATPTKTRSGATAGSRNREKQNEDDTEYYRHRKASPLSEFEFSDTRKPITRATDGTGGEDEGGIIVCKAEQVDSAGGLTPPRHRDI</sequence>